<dbReference type="Pfam" id="PF00891">
    <property type="entry name" value="Methyltransf_2"/>
    <property type="match status" value="1"/>
</dbReference>
<keyword evidence="7" id="KW-1185">Reference proteome</keyword>
<organism evidence="6 7">
    <name type="scientific">Sphaerisporangium dianthi</name>
    <dbReference type="NCBI Taxonomy" id="1436120"/>
    <lineage>
        <taxon>Bacteria</taxon>
        <taxon>Bacillati</taxon>
        <taxon>Actinomycetota</taxon>
        <taxon>Actinomycetes</taxon>
        <taxon>Streptosporangiales</taxon>
        <taxon>Streptosporangiaceae</taxon>
        <taxon>Sphaerisporangium</taxon>
    </lineage>
</organism>
<dbReference type="PROSITE" id="PS51683">
    <property type="entry name" value="SAM_OMT_II"/>
    <property type="match status" value="1"/>
</dbReference>
<sequence>MAVTSAEEHHDEQGRPSAWEAAWAVLAPVTDLVTPMAVRVAASLGLTDLMGGDTVPVEELARRSGADADALGRLLRHLACRGVFTEPEPGRFAVNGPAALLASGHPSGMRVWLDLGGFGGQMDVAFTGLLHTVRTGRPAWETVFGAPFWDYLAANPQMSASFDATMAVGADYVADAATGYDWSGARHVVDVGGGTGVLLAEVLRANPGIRATLVDLPETVERGRRYLAERGLDTRCEFAGQSFFDPLPAGGDVYVLRRVVHDWGDDDARLILRRCADAAGRHGRVVMIESRGAGDDPAMFAEMNLRMLVLSGGRERTAEDYAALAARAGLDVAAVHSTALGHLILDCTPLGP</sequence>
<dbReference type="Gene3D" id="1.10.10.10">
    <property type="entry name" value="Winged helix-like DNA-binding domain superfamily/Winged helix DNA-binding domain"/>
    <property type="match status" value="1"/>
</dbReference>
<feature type="domain" description="O-methyltransferase dimerisation" evidence="5">
    <location>
        <begin position="32"/>
        <end position="92"/>
    </location>
</feature>
<dbReference type="Gene3D" id="1.10.287.1350">
    <property type="match status" value="1"/>
</dbReference>
<evidence type="ECO:0000256" key="3">
    <source>
        <dbReference type="ARBA" id="ARBA00022691"/>
    </source>
</evidence>
<accession>A0ABV9CKP6</accession>
<dbReference type="Gene3D" id="3.40.50.150">
    <property type="entry name" value="Vaccinia Virus protein VP39"/>
    <property type="match status" value="1"/>
</dbReference>
<evidence type="ECO:0000256" key="1">
    <source>
        <dbReference type="ARBA" id="ARBA00022603"/>
    </source>
</evidence>
<dbReference type="SUPFAM" id="SSF53335">
    <property type="entry name" value="S-adenosyl-L-methionine-dependent methyltransferases"/>
    <property type="match status" value="1"/>
</dbReference>
<dbReference type="Proteomes" id="UP001596004">
    <property type="component" value="Unassembled WGS sequence"/>
</dbReference>
<protein>
    <submittedName>
        <fullName evidence="6">Methyltransferase</fullName>
    </submittedName>
</protein>
<keyword evidence="1 6" id="KW-0489">Methyltransferase</keyword>
<evidence type="ECO:0000313" key="7">
    <source>
        <dbReference type="Proteomes" id="UP001596004"/>
    </source>
</evidence>
<keyword evidence="3" id="KW-0949">S-adenosyl-L-methionine</keyword>
<dbReference type="InterPro" id="IPR016461">
    <property type="entry name" value="COMT-like"/>
</dbReference>
<proteinExistence type="predicted"/>
<dbReference type="InterPro" id="IPR012967">
    <property type="entry name" value="COMT_dimerisation"/>
</dbReference>
<dbReference type="PANTHER" id="PTHR43712:SF2">
    <property type="entry name" value="O-METHYLTRANSFERASE CICE"/>
    <property type="match status" value="1"/>
</dbReference>
<comment type="caution">
    <text evidence="6">The sequence shown here is derived from an EMBL/GenBank/DDBJ whole genome shotgun (WGS) entry which is preliminary data.</text>
</comment>
<dbReference type="SUPFAM" id="SSF46785">
    <property type="entry name" value="Winged helix' DNA-binding domain"/>
    <property type="match status" value="1"/>
</dbReference>
<dbReference type="Pfam" id="PF08100">
    <property type="entry name" value="Dimerisation"/>
    <property type="match status" value="1"/>
</dbReference>
<feature type="domain" description="O-methyltransferase C-terminal" evidence="4">
    <location>
        <begin position="128"/>
        <end position="330"/>
    </location>
</feature>
<dbReference type="InterPro" id="IPR001077">
    <property type="entry name" value="COMT_C"/>
</dbReference>
<dbReference type="InterPro" id="IPR036388">
    <property type="entry name" value="WH-like_DNA-bd_sf"/>
</dbReference>
<name>A0ABV9CKP6_9ACTN</name>
<evidence type="ECO:0000259" key="4">
    <source>
        <dbReference type="Pfam" id="PF00891"/>
    </source>
</evidence>
<dbReference type="PANTHER" id="PTHR43712">
    <property type="entry name" value="PUTATIVE (AFU_ORTHOLOGUE AFUA_4G14580)-RELATED"/>
    <property type="match status" value="1"/>
</dbReference>
<evidence type="ECO:0000259" key="5">
    <source>
        <dbReference type="Pfam" id="PF08100"/>
    </source>
</evidence>
<dbReference type="RefSeq" id="WP_380843612.1">
    <property type="nucleotide sequence ID" value="NZ_JBHSFP010000017.1"/>
</dbReference>
<dbReference type="GO" id="GO:0032259">
    <property type="term" value="P:methylation"/>
    <property type="evidence" value="ECO:0007669"/>
    <property type="project" value="UniProtKB-KW"/>
</dbReference>
<dbReference type="EMBL" id="JBHSFP010000017">
    <property type="protein sequence ID" value="MFC4533816.1"/>
    <property type="molecule type" value="Genomic_DNA"/>
</dbReference>
<dbReference type="PIRSF" id="PIRSF005739">
    <property type="entry name" value="O-mtase"/>
    <property type="match status" value="1"/>
</dbReference>
<dbReference type="GO" id="GO:0008168">
    <property type="term" value="F:methyltransferase activity"/>
    <property type="evidence" value="ECO:0007669"/>
    <property type="project" value="UniProtKB-KW"/>
</dbReference>
<gene>
    <name evidence="6" type="ORF">ACFO60_23895</name>
</gene>
<reference evidence="7" key="1">
    <citation type="journal article" date="2019" name="Int. J. Syst. Evol. Microbiol.">
        <title>The Global Catalogue of Microorganisms (GCM) 10K type strain sequencing project: providing services to taxonomists for standard genome sequencing and annotation.</title>
        <authorList>
            <consortium name="The Broad Institute Genomics Platform"/>
            <consortium name="The Broad Institute Genome Sequencing Center for Infectious Disease"/>
            <person name="Wu L."/>
            <person name="Ma J."/>
        </authorList>
    </citation>
    <scope>NUCLEOTIDE SEQUENCE [LARGE SCALE GENOMIC DNA]</scope>
    <source>
        <strain evidence="7">CGMCC 4.7132</strain>
    </source>
</reference>
<evidence type="ECO:0000256" key="2">
    <source>
        <dbReference type="ARBA" id="ARBA00022679"/>
    </source>
</evidence>
<dbReference type="InterPro" id="IPR029063">
    <property type="entry name" value="SAM-dependent_MTases_sf"/>
</dbReference>
<keyword evidence="2" id="KW-0808">Transferase</keyword>
<evidence type="ECO:0000313" key="6">
    <source>
        <dbReference type="EMBL" id="MFC4533816.1"/>
    </source>
</evidence>
<dbReference type="InterPro" id="IPR036390">
    <property type="entry name" value="WH_DNA-bd_sf"/>
</dbReference>